<dbReference type="PANTHER" id="PTHR34400:SF4">
    <property type="entry name" value="MEMBRANE PROTEIN"/>
    <property type="match status" value="1"/>
</dbReference>
<dbReference type="GeneID" id="118432821"/>
<dbReference type="OrthoDB" id="5966378at2759"/>
<accession>A0A9J7MFJ8</accession>
<dbReference type="RefSeq" id="XP_035700333.1">
    <property type="nucleotide sequence ID" value="XM_035844440.1"/>
</dbReference>
<dbReference type="Pfam" id="PF12902">
    <property type="entry name" value="Ferritin-like"/>
    <property type="match status" value="1"/>
</dbReference>
<feature type="signal peptide" evidence="1">
    <location>
        <begin position="1"/>
        <end position="23"/>
    </location>
</feature>
<dbReference type="SUPFAM" id="SSF47240">
    <property type="entry name" value="Ferritin-like"/>
    <property type="match status" value="1"/>
</dbReference>
<dbReference type="InterPro" id="IPR012347">
    <property type="entry name" value="Ferritin-like"/>
</dbReference>
<dbReference type="AlphaFoldDB" id="A0A9J7MFJ8"/>
<sequence>MVTAIRASLIVFLTLILSETSKAGFPRLHFSGSFLADTSTLNNDPDNFNIDNFDINRDPPCYFDTYPHCNWNPKGTNDFRLVNCSVTKVCYRDGTCTADDPIVGKRITGSDDTVAAKMVDLDPYLYATQLWGLVVGVEGAFQGKFKVSTVRDQWQRCKEDCPMDSGSSGYWSSVLENVTWFNQEDSNKSRKTQTNIDFLTFIHQLKYPREESSPARTLHIKFTVDMMNEDPRTPNFAHGRVIGSISSVDDMAASELGFPEFNRMLWGQGVGIALQGQQILPEMKDYYHAPFYMDRRNKKVVVDLSNSLPTRLNGTLVDRGNLFFLLLHNRSSLQMELGRIKNCGDILNNPDINVGAIGYTADKWLSQDAGIAILDMDRSKNTDEVAMVMVVKEEPPPCQQCQKQCLPILAEHPDGLYIVATENDVFRIPRPNTETEWSLEQDNENDRVSWSLRVVATRFGEPAEGIDFKLQLDKDQEGICEPRDAITVVYDHHKQQQACAKYTTDDKGVAVIEFQADREGLDCSKPGLEKRREQQVDGQLYVYNVTVPGDSSFPPNLRTITHLYCKHESKRQYTWIDDIYPIFQRYDNLYPFIKPLFNLASYKDVIRDSTRKRLLNSLQLPIEDPNHMPVTRDLSPAKRDMILDWLNQANRKYSPRQTETTLCRLRENLQLALRLEWTTVPLYLSAYYSIKDGFNTEVASLLKSIVVEEMHHMSLVANILNAIGGTPVLNDPQVIPTYPGPLPGGCSPDIPIRLAKCSRAQIRDVFMAVDMPECKGQFFDGISIPETIVSLKSSFPSNQTLFSEWDQNCITGPHECKDLLNDASNKCKKKINNYQTDTIGAMYIHKILCPMINLHKSGNLTFSGDTTKQYPSPFCVTDLCTAILVIHQIVGQGEGGDPCSPFYKVQGGKAELSHYYKFAEVVYGKALVEANHDKYDVSHNLQNKQEQQQNCDGSDNKPGHDFFTPCKGHICCPKKYEFAGSPIPFYEDAVWPTLHNSRSSKYPPGSMARKMSDRFNEKYTSLMKCLHEVFNGHPDKMKQCFGLMSSLSAEAKKMVQTPIEPDGDPHVGPNVAPTFEWYPPVN</sequence>
<evidence type="ECO:0000313" key="3">
    <source>
        <dbReference type="Proteomes" id="UP000001554"/>
    </source>
</evidence>
<name>A0A9J7MFJ8_BRAFL</name>
<keyword evidence="1" id="KW-0732">Signal</keyword>
<protein>
    <submittedName>
        <fullName evidence="4">Uncharacterized protein LOC118432821</fullName>
    </submittedName>
</protein>
<keyword evidence="3" id="KW-1185">Reference proteome</keyword>
<dbReference type="InterPro" id="IPR009078">
    <property type="entry name" value="Ferritin-like_SF"/>
</dbReference>
<dbReference type="CDD" id="cd00657">
    <property type="entry name" value="Ferritin_like"/>
    <property type="match status" value="1"/>
</dbReference>
<feature type="domain" description="Iminophenyl-pyruvate dimer synthase" evidence="2">
    <location>
        <begin position="669"/>
        <end position="921"/>
    </location>
</feature>
<evidence type="ECO:0000313" key="4">
    <source>
        <dbReference type="RefSeq" id="XP_035700333.1"/>
    </source>
</evidence>
<dbReference type="Gene3D" id="1.20.1260.10">
    <property type="match status" value="1"/>
</dbReference>
<dbReference type="KEGG" id="bfo:118432821"/>
<feature type="chain" id="PRO_5039933870" evidence="1">
    <location>
        <begin position="24"/>
        <end position="1082"/>
    </location>
</feature>
<dbReference type="PANTHER" id="PTHR34400">
    <property type="match status" value="1"/>
</dbReference>
<organism evidence="3 4">
    <name type="scientific">Branchiostoma floridae</name>
    <name type="common">Florida lancelet</name>
    <name type="synonym">Amphioxus</name>
    <dbReference type="NCBI Taxonomy" id="7739"/>
    <lineage>
        <taxon>Eukaryota</taxon>
        <taxon>Metazoa</taxon>
        <taxon>Chordata</taxon>
        <taxon>Cephalochordata</taxon>
        <taxon>Leptocardii</taxon>
        <taxon>Amphioxiformes</taxon>
        <taxon>Branchiostomatidae</taxon>
        <taxon>Branchiostoma</taxon>
    </lineage>
</organism>
<gene>
    <name evidence="4" type="primary">LOC118432821</name>
</gene>
<evidence type="ECO:0000256" key="1">
    <source>
        <dbReference type="SAM" id="SignalP"/>
    </source>
</evidence>
<reference evidence="3" key="1">
    <citation type="journal article" date="2020" name="Nat. Ecol. Evol.">
        <title>Deeply conserved synteny resolves early events in vertebrate evolution.</title>
        <authorList>
            <person name="Simakov O."/>
            <person name="Marletaz F."/>
            <person name="Yue J.X."/>
            <person name="O'Connell B."/>
            <person name="Jenkins J."/>
            <person name="Brandt A."/>
            <person name="Calef R."/>
            <person name="Tung C.H."/>
            <person name="Huang T.K."/>
            <person name="Schmutz J."/>
            <person name="Satoh N."/>
            <person name="Yu J.K."/>
            <person name="Putnam N.H."/>
            <person name="Green R.E."/>
            <person name="Rokhsar D.S."/>
        </authorList>
    </citation>
    <scope>NUCLEOTIDE SEQUENCE [LARGE SCALE GENOMIC DNA]</scope>
    <source>
        <strain evidence="3">S238N-H82</strain>
    </source>
</reference>
<reference evidence="4" key="2">
    <citation type="submission" date="2025-08" db="UniProtKB">
        <authorList>
            <consortium name="RefSeq"/>
        </authorList>
    </citation>
    <scope>IDENTIFICATION</scope>
    <source>
        <strain evidence="4">S238N-H82</strain>
        <tissue evidence="4">Testes</tissue>
    </source>
</reference>
<dbReference type="Proteomes" id="UP000001554">
    <property type="component" value="Chromosome 16"/>
</dbReference>
<proteinExistence type="predicted"/>
<evidence type="ECO:0000259" key="2">
    <source>
        <dbReference type="Pfam" id="PF12902"/>
    </source>
</evidence>
<dbReference type="InterPro" id="IPR026820">
    <property type="entry name" value="VioB/RebD_dom"/>
</dbReference>